<comment type="catalytic activity">
    <reaction evidence="3">
        <text>a 2'-deoxycytidine in DNA + S-adenosyl-L-methionine = an N(4)-methyl-2'-deoxycytidine in DNA + S-adenosyl-L-homocysteine + H(+)</text>
        <dbReference type="Rhea" id="RHEA:16857"/>
        <dbReference type="Rhea" id="RHEA-COMP:11369"/>
        <dbReference type="Rhea" id="RHEA-COMP:13674"/>
        <dbReference type="ChEBI" id="CHEBI:15378"/>
        <dbReference type="ChEBI" id="CHEBI:57856"/>
        <dbReference type="ChEBI" id="CHEBI:59789"/>
        <dbReference type="ChEBI" id="CHEBI:85452"/>
        <dbReference type="ChEBI" id="CHEBI:137933"/>
        <dbReference type="EC" id="2.1.1.113"/>
    </reaction>
</comment>
<dbReference type="OrthoDB" id="38200at2157"/>
<evidence type="ECO:0000256" key="4">
    <source>
        <dbReference type="SAM" id="Coils"/>
    </source>
</evidence>
<dbReference type="GO" id="GO:0009307">
    <property type="term" value="P:DNA restriction-modification system"/>
    <property type="evidence" value="ECO:0007669"/>
    <property type="project" value="UniProtKB-KW"/>
</dbReference>
<protein>
    <recommendedName>
        <fullName evidence="3">Type II methyltransferase</fullName>
        <ecNumber evidence="3">2.1.1.113</ecNumber>
    </recommendedName>
    <alternativeName>
        <fullName evidence="3">N-4 cytosine-specific methyltransferase</fullName>
    </alternativeName>
</protein>
<dbReference type="AlphaFoldDB" id="A0A8T4GQV4"/>
<evidence type="ECO:0000313" key="7">
    <source>
        <dbReference type="EMBL" id="MBP1955061.1"/>
    </source>
</evidence>
<dbReference type="GO" id="GO:0015667">
    <property type="term" value="F:site-specific DNA-methyltransferase (cytosine-N4-specific) activity"/>
    <property type="evidence" value="ECO:0007669"/>
    <property type="project" value="UniProtKB-EC"/>
</dbReference>
<evidence type="ECO:0000256" key="3">
    <source>
        <dbReference type="RuleBase" id="RU362026"/>
    </source>
</evidence>
<feature type="region of interest" description="Disordered" evidence="5">
    <location>
        <begin position="1"/>
        <end position="26"/>
    </location>
</feature>
<dbReference type="InterPro" id="IPR002941">
    <property type="entry name" value="DNA_methylase_N4/N6"/>
</dbReference>
<dbReference type="GO" id="GO:0032259">
    <property type="term" value="P:methylation"/>
    <property type="evidence" value="ECO:0007669"/>
    <property type="project" value="UniProtKB-KW"/>
</dbReference>
<dbReference type="Proteomes" id="UP000765891">
    <property type="component" value="Unassembled WGS sequence"/>
</dbReference>
<reference evidence="7" key="1">
    <citation type="submission" date="2021-03" db="EMBL/GenBank/DDBJ databases">
        <title>Genomic Encyclopedia of Type Strains, Phase IV (KMG-IV): sequencing the most valuable type-strain genomes for metagenomic binning, comparative biology and taxonomic classification.</title>
        <authorList>
            <person name="Goeker M."/>
        </authorList>
    </citation>
    <scope>NUCLEOTIDE SEQUENCE</scope>
    <source>
        <strain evidence="7">DSM 22443</strain>
    </source>
</reference>
<dbReference type="InterPro" id="IPR029063">
    <property type="entry name" value="SAM-dependent_MTases_sf"/>
</dbReference>
<dbReference type="GO" id="GO:0003677">
    <property type="term" value="F:DNA binding"/>
    <property type="evidence" value="ECO:0007669"/>
    <property type="project" value="InterPro"/>
</dbReference>
<dbReference type="EMBL" id="JAGGKO010000003">
    <property type="protein sequence ID" value="MBP1955061.1"/>
    <property type="molecule type" value="Genomic_DNA"/>
</dbReference>
<evidence type="ECO:0000313" key="8">
    <source>
        <dbReference type="Proteomes" id="UP000765891"/>
    </source>
</evidence>
<feature type="domain" description="DNA methylase N-4/N-6" evidence="6">
    <location>
        <begin position="330"/>
        <end position="360"/>
    </location>
</feature>
<name>A0A8T4GQV4_9EURY</name>
<keyword evidence="2" id="KW-0808">Transferase</keyword>
<keyword evidence="1 3" id="KW-0489">Methyltransferase</keyword>
<dbReference type="SUPFAM" id="SSF53335">
    <property type="entry name" value="S-adenosyl-L-methionine-dependent methyltransferases"/>
    <property type="match status" value="2"/>
</dbReference>
<evidence type="ECO:0000259" key="6">
    <source>
        <dbReference type="Pfam" id="PF01555"/>
    </source>
</evidence>
<comment type="similarity">
    <text evidence="3">Belongs to the N(4)/N(6)-methyltransferase family.</text>
</comment>
<keyword evidence="4" id="KW-0175">Coiled coil</keyword>
<accession>A0A8T4GQV4</accession>
<keyword evidence="3" id="KW-0949">S-adenosyl-L-methionine</keyword>
<dbReference type="InterPro" id="IPR001091">
    <property type="entry name" value="RM_Methyltransferase"/>
</dbReference>
<dbReference type="RefSeq" id="WP_188872357.1">
    <property type="nucleotide sequence ID" value="NZ_BMOO01000004.1"/>
</dbReference>
<proteinExistence type="inferred from homology"/>
<evidence type="ECO:0000256" key="5">
    <source>
        <dbReference type="SAM" id="MobiDB-lite"/>
    </source>
</evidence>
<organism evidence="7 8">
    <name type="scientific">Halarchaeum rubridurum</name>
    <dbReference type="NCBI Taxonomy" id="489911"/>
    <lineage>
        <taxon>Archaea</taxon>
        <taxon>Methanobacteriati</taxon>
        <taxon>Methanobacteriota</taxon>
        <taxon>Stenosarchaea group</taxon>
        <taxon>Halobacteria</taxon>
        <taxon>Halobacteriales</taxon>
        <taxon>Halobacteriaceae</taxon>
    </lineage>
</organism>
<keyword evidence="3" id="KW-0680">Restriction system</keyword>
<dbReference type="GO" id="GO:0008170">
    <property type="term" value="F:N-methyltransferase activity"/>
    <property type="evidence" value="ECO:0007669"/>
    <property type="project" value="InterPro"/>
</dbReference>
<dbReference type="Gene3D" id="3.40.50.150">
    <property type="entry name" value="Vaccinia Virus protein VP39"/>
    <property type="match status" value="2"/>
</dbReference>
<feature type="compositionally biased region" description="Basic and acidic residues" evidence="5">
    <location>
        <begin position="1"/>
        <end position="16"/>
    </location>
</feature>
<feature type="coiled-coil region" evidence="4">
    <location>
        <begin position="230"/>
        <end position="257"/>
    </location>
</feature>
<dbReference type="Pfam" id="PF01555">
    <property type="entry name" value="N6_N4_Mtase"/>
    <property type="match status" value="2"/>
</dbReference>
<sequence>MSKDKITSTSDKDPKQMSRRTLIDKLQYPEVDRTPANVIRQGDARDIPIPDDSVDLIATSPPYYQKRDYGHEDQIGQENSVDKFVSVLMDAFEEWERVLRDTGTILLDIGDTYRRKSRLGVPWKVAEAARERGWLVRSEIVWKKPNGVPNPSDDRFTNRHEYIFHFTPRNNYYFDKFGYKNIYDDPIDVWEIAHDRNESHLAPFPEELAERCLVAGCPPAVCTECGQPKHRQVEKALRQLNEEREQARRAMEKFNDSDLEEKHLKAIQATGISDAGKGREIQQVDNSEDVKKLAKEAKDVLGGYFREFTFPVKTTAGWEGCACDADTMPGVVLDPFAGSGTVIEVAESMGLSGVGIDLNPSENLRLYSDSDFLKGEKRVIE</sequence>
<gene>
    <name evidence="7" type="ORF">J2752_001973</name>
</gene>
<dbReference type="EC" id="2.1.1.113" evidence="3"/>
<dbReference type="PRINTS" id="PR00508">
    <property type="entry name" value="S21N4MTFRASE"/>
</dbReference>
<feature type="domain" description="DNA methylase N-4/N-6" evidence="6">
    <location>
        <begin position="54"/>
        <end position="218"/>
    </location>
</feature>
<comment type="caution">
    <text evidence="7">The sequence shown here is derived from an EMBL/GenBank/DDBJ whole genome shotgun (WGS) entry which is preliminary data.</text>
</comment>
<evidence type="ECO:0000256" key="1">
    <source>
        <dbReference type="ARBA" id="ARBA00022603"/>
    </source>
</evidence>
<evidence type="ECO:0000256" key="2">
    <source>
        <dbReference type="ARBA" id="ARBA00022679"/>
    </source>
</evidence>